<dbReference type="InterPro" id="IPR038670">
    <property type="entry name" value="HslJ-like_sf"/>
</dbReference>
<feature type="domain" description="DUF306" evidence="2">
    <location>
        <begin position="214"/>
        <end position="316"/>
    </location>
</feature>
<dbReference type="InterPro" id="IPR036328">
    <property type="entry name" value="MliC_sf"/>
</dbReference>
<name>A0A558BBE1_9GAMM</name>
<reference evidence="3 4" key="1">
    <citation type="submission" date="2019-07" db="EMBL/GenBank/DDBJ databases">
        <title>The pathways for chlorine oxyanion respiration interact through the shared metabolite chlorate.</title>
        <authorList>
            <person name="Barnum T.P."/>
            <person name="Cheng Y."/>
            <person name="Hill K.A."/>
            <person name="Lucas L.N."/>
            <person name="Carlson H.K."/>
            <person name="Coates J.D."/>
        </authorList>
    </citation>
    <scope>NUCLEOTIDE SEQUENCE [LARGE SCALE GENOMIC DNA]</scope>
    <source>
        <strain evidence="3">UCB</strain>
    </source>
</reference>
<dbReference type="Gene3D" id="2.40.128.270">
    <property type="match status" value="1"/>
</dbReference>
<keyword evidence="1" id="KW-0732">Signal</keyword>
<dbReference type="RefSeq" id="WP_273133402.1">
    <property type="nucleotide sequence ID" value="NZ_VMRX01000019.1"/>
</dbReference>
<dbReference type="SUPFAM" id="SSF141488">
    <property type="entry name" value="YdhA-like"/>
    <property type="match status" value="1"/>
</dbReference>
<proteinExistence type="predicted"/>
<dbReference type="PANTHER" id="PTHR35535:SF1">
    <property type="entry name" value="HEAT SHOCK PROTEIN HSLJ"/>
    <property type="match status" value="1"/>
</dbReference>
<evidence type="ECO:0000259" key="2">
    <source>
        <dbReference type="Pfam" id="PF03724"/>
    </source>
</evidence>
<organism evidence="3 4">
    <name type="scientific">Marinobacter vinifirmus</name>
    <dbReference type="NCBI Taxonomy" id="355591"/>
    <lineage>
        <taxon>Bacteria</taxon>
        <taxon>Pseudomonadati</taxon>
        <taxon>Pseudomonadota</taxon>
        <taxon>Gammaproteobacteria</taxon>
        <taxon>Pseudomonadales</taxon>
        <taxon>Marinobacteraceae</taxon>
        <taxon>Marinobacter</taxon>
    </lineage>
</organism>
<protein>
    <submittedName>
        <fullName evidence="3">META domain-containing protein</fullName>
    </submittedName>
</protein>
<dbReference type="AlphaFoldDB" id="A0A558BBE1"/>
<dbReference type="PANTHER" id="PTHR35535">
    <property type="entry name" value="HEAT SHOCK PROTEIN HSLJ"/>
    <property type="match status" value="1"/>
</dbReference>
<dbReference type="EMBL" id="VMRX01000019">
    <property type="protein sequence ID" value="TVT33824.1"/>
    <property type="molecule type" value="Genomic_DNA"/>
</dbReference>
<feature type="chain" id="PRO_5022035370" evidence="1">
    <location>
        <begin position="21"/>
        <end position="325"/>
    </location>
</feature>
<sequence length="325" mass="35502">MFKGRIFSLTILGGCSLVLAACASQPKTLALSDYGSYRCGQLDIRVAPAEDGQLLGLEYLDRRVLLKPSPTDTGALYVAPGDTSTRFLAEGKRATLTLKGDLLPECLEPGAIESRFEAIGADPDWSALIENNRMTLTPPYQQQALNEIWLTETLANRHGRTFEAKTEAQSLEVRVAHQLCEVGLDKRQYPSQIRLTLDGNSFEGCGGDRERLFRGVQWVVEDLAGAGLIDRSMVTLQFLGNGRVAGRASCNRFMGNYRLSDDGLSFSTLGSTMMACAPSLMNQERKYLELLGQVVDGRIGRQGELLLETGNGEVIKAFPATTDNL</sequence>
<dbReference type="InterPro" id="IPR053147">
    <property type="entry name" value="Hsp_HslJ-like"/>
</dbReference>
<dbReference type="PROSITE" id="PS51257">
    <property type="entry name" value="PROKAR_LIPOPROTEIN"/>
    <property type="match status" value="1"/>
</dbReference>
<dbReference type="Pfam" id="PF03724">
    <property type="entry name" value="META"/>
    <property type="match status" value="1"/>
</dbReference>
<comment type="caution">
    <text evidence="3">The sequence shown here is derived from an EMBL/GenBank/DDBJ whole genome shotgun (WGS) entry which is preliminary data.</text>
</comment>
<dbReference type="Proteomes" id="UP000319142">
    <property type="component" value="Unassembled WGS sequence"/>
</dbReference>
<evidence type="ECO:0000313" key="3">
    <source>
        <dbReference type="EMBL" id="TVT33824.1"/>
    </source>
</evidence>
<dbReference type="InterPro" id="IPR005184">
    <property type="entry name" value="DUF306_Meta_HslJ"/>
</dbReference>
<accession>A0A558BBE1</accession>
<gene>
    <name evidence="3" type="ORF">FHK81_08510</name>
</gene>
<feature type="signal peptide" evidence="1">
    <location>
        <begin position="1"/>
        <end position="20"/>
    </location>
</feature>
<evidence type="ECO:0000256" key="1">
    <source>
        <dbReference type="SAM" id="SignalP"/>
    </source>
</evidence>
<evidence type="ECO:0000313" key="4">
    <source>
        <dbReference type="Proteomes" id="UP000319142"/>
    </source>
</evidence>